<feature type="transmembrane region" description="Helical" evidence="6">
    <location>
        <begin position="439"/>
        <end position="460"/>
    </location>
</feature>
<evidence type="ECO:0000256" key="4">
    <source>
        <dbReference type="ARBA" id="ARBA00022989"/>
    </source>
</evidence>
<dbReference type="Pfam" id="PF07690">
    <property type="entry name" value="MFS_1"/>
    <property type="match status" value="1"/>
</dbReference>
<dbReference type="SUPFAM" id="SSF103473">
    <property type="entry name" value="MFS general substrate transporter"/>
    <property type="match status" value="1"/>
</dbReference>
<dbReference type="Gene3D" id="1.20.1250.20">
    <property type="entry name" value="MFS general substrate transporter like domains"/>
    <property type="match status" value="1"/>
</dbReference>
<keyword evidence="5 6" id="KW-0472">Membrane</keyword>
<dbReference type="InParanoid" id="A9V6X4"/>
<dbReference type="EMBL" id="CH991564">
    <property type="protein sequence ID" value="EDQ86692.1"/>
    <property type="molecule type" value="Genomic_DNA"/>
</dbReference>
<dbReference type="OMA" id="FTWLWQF"/>
<comment type="subcellular location">
    <subcellularLocation>
        <location evidence="1">Membrane</location>
        <topology evidence="1">Multi-pass membrane protein</topology>
    </subcellularLocation>
</comment>
<dbReference type="RefSeq" id="XP_001748528.1">
    <property type="nucleotide sequence ID" value="XM_001748476.1"/>
</dbReference>
<dbReference type="CDD" id="cd17330">
    <property type="entry name" value="MFS_SLC46_TetA_like"/>
    <property type="match status" value="1"/>
</dbReference>
<dbReference type="PANTHER" id="PTHR23504">
    <property type="entry name" value="MAJOR FACILITATOR SUPERFAMILY DOMAIN-CONTAINING PROTEIN 10"/>
    <property type="match status" value="1"/>
</dbReference>
<feature type="transmembrane region" description="Helical" evidence="6">
    <location>
        <begin position="128"/>
        <end position="150"/>
    </location>
</feature>
<protein>
    <recommendedName>
        <fullName evidence="7">Major facilitator superfamily (MFS) profile domain-containing protein</fullName>
    </recommendedName>
</protein>
<feature type="transmembrane region" description="Helical" evidence="6">
    <location>
        <begin position="230"/>
        <end position="248"/>
    </location>
</feature>
<dbReference type="InterPro" id="IPR011701">
    <property type="entry name" value="MFS"/>
</dbReference>
<keyword evidence="9" id="KW-1185">Reference proteome</keyword>
<evidence type="ECO:0000256" key="6">
    <source>
        <dbReference type="SAM" id="Phobius"/>
    </source>
</evidence>
<name>A9V6X4_MONBE</name>
<dbReference type="InterPro" id="IPR020846">
    <property type="entry name" value="MFS_dom"/>
</dbReference>
<evidence type="ECO:0000259" key="7">
    <source>
        <dbReference type="PROSITE" id="PS50850"/>
    </source>
</evidence>
<accession>A9V6X4</accession>
<feature type="transmembrane region" description="Helical" evidence="6">
    <location>
        <begin position="414"/>
        <end position="433"/>
    </location>
</feature>
<feature type="transmembrane region" description="Helical" evidence="6">
    <location>
        <begin position="94"/>
        <end position="116"/>
    </location>
</feature>
<dbReference type="PROSITE" id="PS50850">
    <property type="entry name" value="MFS"/>
    <property type="match status" value="1"/>
</dbReference>
<dbReference type="AlphaFoldDB" id="A9V6X4"/>
<organism evidence="8 9">
    <name type="scientific">Monosiga brevicollis</name>
    <name type="common">Choanoflagellate</name>
    <dbReference type="NCBI Taxonomy" id="81824"/>
    <lineage>
        <taxon>Eukaryota</taxon>
        <taxon>Choanoflagellata</taxon>
        <taxon>Craspedida</taxon>
        <taxon>Salpingoecidae</taxon>
        <taxon>Monosiga</taxon>
    </lineage>
</organism>
<proteinExistence type="predicted"/>
<feature type="domain" description="Major facilitator superfamily (MFS) profile" evidence="7">
    <location>
        <begin position="1"/>
        <end position="468"/>
    </location>
</feature>
<evidence type="ECO:0000256" key="2">
    <source>
        <dbReference type="ARBA" id="ARBA00022448"/>
    </source>
</evidence>
<sequence>MAVGAALLANQFSSLVVFPFLAFMTADFFPDLHATQLGRYAGFLGGAFHMGALSGSVLWGAASDRYGRRPMMLLGICGTFVTILLFGLSKSFYMAVAMRFCWGFLNGNVGIAKAYLSEVCDESNQARGYSVIGLCAGIGRLLGPGVGAFFSRPAETLPMFDTPFWRHYPYFLPCCIGALMCAVSFALAYIYLEETVRPKPEASKPLLNNNDDVDTKKTRRGMLELITDRYAGPATLLYGLLAFANIAAQELFPLWSLTPPEDGGLAFSLQQIGTVILCAAPAQIMAQLMVFPPLSKRFGYRRLYGIMTIIIASVCLLVPQIHALMPHDSVVHTVWSESTPAPNATIHDSEPSNGLAANGAGNPAIQIVMVAILAFGTVQTCSTLAFTATFALVNNTVARKDRGLQNGIGQTYASLARSLGPVAAGAIYAWTASSGLGWPLNYSFCWYMISIMCVSCHLVSRRLPKKVDTKLYDD</sequence>
<keyword evidence="4 6" id="KW-1133">Transmembrane helix</keyword>
<dbReference type="eggNOG" id="KOG2615">
    <property type="taxonomic scope" value="Eukaryota"/>
</dbReference>
<feature type="transmembrane region" description="Helical" evidence="6">
    <location>
        <begin position="303"/>
        <end position="325"/>
    </location>
</feature>
<evidence type="ECO:0000256" key="1">
    <source>
        <dbReference type="ARBA" id="ARBA00004141"/>
    </source>
</evidence>
<dbReference type="GeneID" id="5893764"/>
<feature type="transmembrane region" description="Helical" evidence="6">
    <location>
        <begin position="364"/>
        <end position="393"/>
    </location>
</feature>
<dbReference type="PANTHER" id="PTHR23504:SF15">
    <property type="entry name" value="MAJOR FACILITATOR SUPERFAMILY (MFS) PROFILE DOMAIN-CONTAINING PROTEIN"/>
    <property type="match status" value="1"/>
</dbReference>
<feature type="transmembrane region" description="Helical" evidence="6">
    <location>
        <begin position="268"/>
        <end position="291"/>
    </location>
</feature>
<evidence type="ECO:0000256" key="5">
    <source>
        <dbReference type="ARBA" id="ARBA00023136"/>
    </source>
</evidence>
<evidence type="ECO:0000313" key="9">
    <source>
        <dbReference type="Proteomes" id="UP000001357"/>
    </source>
</evidence>
<dbReference type="GO" id="GO:0016020">
    <property type="term" value="C:membrane"/>
    <property type="evidence" value="ECO:0007669"/>
    <property type="project" value="UniProtKB-SubCell"/>
</dbReference>
<dbReference type="Proteomes" id="UP000001357">
    <property type="component" value="Unassembled WGS sequence"/>
</dbReference>
<evidence type="ECO:0000256" key="3">
    <source>
        <dbReference type="ARBA" id="ARBA00022692"/>
    </source>
</evidence>
<dbReference type="KEGG" id="mbr:MONBRDRAFT_28003"/>
<evidence type="ECO:0000313" key="8">
    <source>
        <dbReference type="EMBL" id="EDQ86692.1"/>
    </source>
</evidence>
<keyword evidence="2" id="KW-0813">Transport</keyword>
<feature type="transmembrane region" description="Helical" evidence="6">
    <location>
        <begin position="71"/>
        <end position="88"/>
    </location>
</feature>
<keyword evidence="3 6" id="KW-0812">Transmembrane</keyword>
<feature type="transmembrane region" description="Helical" evidence="6">
    <location>
        <begin position="38"/>
        <end position="59"/>
    </location>
</feature>
<feature type="transmembrane region" description="Helical" evidence="6">
    <location>
        <begin position="170"/>
        <end position="192"/>
    </location>
</feature>
<gene>
    <name evidence="8" type="ORF">MONBRDRAFT_28003</name>
</gene>
<dbReference type="GO" id="GO:0022857">
    <property type="term" value="F:transmembrane transporter activity"/>
    <property type="evidence" value="ECO:0007669"/>
    <property type="project" value="InterPro"/>
</dbReference>
<dbReference type="InterPro" id="IPR036259">
    <property type="entry name" value="MFS_trans_sf"/>
</dbReference>
<reference evidence="8 9" key="1">
    <citation type="journal article" date="2008" name="Nature">
        <title>The genome of the choanoflagellate Monosiga brevicollis and the origin of metazoans.</title>
        <authorList>
            <consortium name="JGI Sequencing"/>
            <person name="King N."/>
            <person name="Westbrook M.J."/>
            <person name="Young S.L."/>
            <person name="Kuo A."/>
            <person name="Abedin M."/>
            <person name="Chapman J."/>
            <person name="Fairclough S."/>
            <person name="Hellsten U."/>
            <person name="Isogai Y."/>
            <person name="Letunic I."/>
            <person name="Marr M."/>
            <person name="Pincus D."/>
            <person name="Putnam N."/>
            <person name="Rokas A."/>
            <person name="Wright K.J."/>
            <person name="Zuzow R."/>
            <person name="Dirks W."/>
            <person name="Good M."/>
            <person name="Goodstein D."/>
            <person name="Lemons D."/>
            <person name="Li W."/>
            <person name="Lyons J.B."/>
            <person name="Morris A."/>
            <person name="Nichols S."/>
            <person name="Richter D.J."/>
            <person name="Salamov A."/>
            <person name="Bork P."/>
            <person name="Lim W.A."/>
            <person name="Manning G."/>
            <person name="Miller W.T."/>
            <person name="McGinnis W."/>
            <person name="Shapiro H."/>
            <person name="Tjian R."/>
            <person name="Grigoriev I.V."/>
            <person name="Rokhsar D."/>
        </authorList>
    </citation>
    <scope>NUCLEOTIDE SEQUENCE [LARGE SCALE GENOMIC DNA]</scope>
    <source>
        <strain evidence="9">MX1 / ATCC 50154</strain>
    </source>
</reference>